<dbReference type="Pfam" id="PF00542">
    <property type="entry name" value="Ribosomal_L12"/>
    <property type="match status" value="1"/>
</dbReference>
<dbReference type="Pfam" id="PF16320">
    <property type="entry name" value="Ribosomal_L12_N"/>
    <property type="match status" value="1"/>
</dbReference>
<keyword evidence="8" id="KW-1185">Reference proteome</keyword>
<evidence type="ECO:0000259" key="6">
    <source>
        <dbReference type="Pfam" id="PF16320"/>
    </source>
</evidence>
<dbReference type="GO" id="GO:0005840">
    <property type="term" value="C:ribosome"/>
    <property type="evidence" value="ECO:0007669"/>
    <property type="project" value="UniProtKB-KW"/>
</dbReference>
<evidence type="ECO:0000313" key="8">
    <source>
        <dbReference type="Proteomes" id="UP001589788"/>
    </source>
</evidence>
<comment type="subunit">
    <text evidence="4">Homodimer. Part of the ribosomal stalk of the 50S ribosomal subunit. Forms a multimeric L10(L12)X complex, where L10 forms an elongated spine to which 2 to 4 L12 dimers bind in a sequential fashion. Binds GTP-bound translation factors.</text>
</comment>
<dbReference type="PANTHER" id="PTHR45987">
    <property type="entry name" value="39S RIBOSOMAL PROTEIN L12"/>
    <property type="match status" value="1"/>
</dbReference>
<dbReference type="InterPro" id="IPR014719">
    <property type="entry name" value="Ribosomal_bL12_C/ClpS-like"/>
</dbReference>
<dbReference type="RefSeq" id="WP_377788592.1">
    <property type="nucleotide sequence ID" value="NZ_JBHLYQ010000029.1"/>
</dbReference>
<organism evidence="7 8">
    <name type="scientific">Aciditerrimonas ferrireducens</name>
    <dbReference type="NCBI Taxonomy" id="667306"/>
    <lineage>
        <taxon>Bacteria</taxon>
        <taxon>Bacillati</taxon>
        <taxon>Actinomycetota</taxon>
        <taxon>Acidimicrobiia</taxon>
        <taxon>Acidimicrobiales</taxon>
        <taxon>Acidimicrobiaceae</taxon>
        <taxon>Aciditerrimonas</taxon>
    </lineage>
</organism>
<dbReference type="InterPro" id="IPR036235">
    <property type="entry name" value="Ribosomal_bL12_oligo_N_sf"/>
</dbReference>
<evidence type="ECO:0000313" key="7">
    <source>
        <dbReference type="EMBL" id="MFC0081386.1"/>
    </source>
</evidence>
<dbReference type="SUPFAM" id="SSF54736">
    <property type="entry name" value="ClpS-like"/>
    <property type="match status" value="1"/>
</dbReference>
<keyword evidence="3 4" id="KW-0687">Ribonucleoprotein</keyword>
<dbReference type="EMBL" id="JBHLYQ010000029">
    <property type="protein sequence ID" value="MFC0081386.1"/>
    <property type="molecule type" value="Genomic_DNA"/>
</dbReference>
<dbReference type="Gene3D" id="1.20.5.710">
    <property type="entry name" value="Single helix bin"/>
    <property type="match status" value="1"/>
</dbReference>
<keyword evidence="2 4" id="KW-0689">Ribosomal protein</keyword>
<evidence type="ECO:0000256" key="2">
    <source>
        <dbReference type="ARBA" id="ARBA00022980"/>
    </source>
</evidence>
<dbReference type="InterPro" id="IPR008932">
    <property type="entry name" value="Ribosomal_bL12_oligo"/>
</dbReference>
<gene>
    <name evidence="4 7" type="primary">rplL</name>
    <name evidence="7" type="ORF">ACFFRE_04350</name>
</gene>
<feature type="domain" description="Large ribosomal subunit protein bL12 oligomerization" evidence="6">
    <location>
        <begin position="4"/>
        <end position="50"/>
    </location>
</feature>
<name>A0ABV6C3G2_9ACTN</name>
<dbReference type="InterPro" id="IPR000206">
    <property type="entry name" value="Ribosomal_bL12"/>
</dbReference>
<dbReference type="SUPFAM" id="SSF48300">
    <property type="entry name" value="Ribosomal protein L7/12, oligomerisation (N-terminal) domain"/>
    <property type="match status" value="1"/>
</dbReference>
<proteinExistence type="inferred from homology"/>
<evidence type="ECO:0000256" key="4">
    <source>
        <dbReference type="HAMAP-Rule" id="MF_00368"/>
    </source>
</evidence>
<evidence type="ECO:0000259" key="5">
    <source>
        <dbReference type="Pfam" id="PF00542"/>
    </source>
</evidence>
<reference evidence="7 8" key="1">
    <citation type="submission" date="2024-09" db="EMBL/GenBank/DDBJ databases">
        <authorList>
            <person name="Sun Q."/>
            <person name="Mori K."/>
        </authorList>
    </citation>
    <scope>NUCLEOTIDE SEQUENCE [LARGE SCALE GENOMIC DNA]</scope>
    <source>
        <strain evidence="7 8">JCM 15389</strain>
    </source>
</reference>
<comment type="caution">
    <text evidence="7">The sequence shown here is derived from an EMBL/GenBank/DDBJ whole genome shotgun (WGS) entry which is preliminary data.</text>
</comment>
<feature type="domain" description="Large ribosomal subunit protein bL12 C-terminal" evidence="5">
    <location>
        <begin position="64"/>
        <end position="130"/>
    </location>
</feature>
<dbReference type="HAMAP" id="MF_00368">
    <property type="entry name" value="Ribosomal_bL12"/>
    <property type="match status" value="1"/>
</dbReference>
<dbReference type="InterPro" id="IPR013823">
    <property type="entry name" value="Ribosomal_bL12_C"/>
</dbReference>
<evidence type="ECO:0000256" key="3">
    <source>
        <dbReference type="ARBA" id="ARBA00023274"/>
    </source>
</evidence>
<dbReference type="PANTHER" id="PTHR45987:SF4">
    <property type="entry name" value="LARGE RIBOSOMAL SUBUNIT PROTEIN BL12M"/>
    <property type="match status" value="1"/>
</dbReference>
<accession>A0ABV6C3G2</accession>
<dbReference type="CDD" id="cd00387">
    <property type="entry name" value="Ribosomal_L7_L12"/>
    <property type="match status" value="1"/>
</dbReference>
<dbReference type="NCBIfam" id="TIGR00855">
    <property type="entry name" value="L12"/>
    <property type="match status" value="1"/>
</dbReference>
<protein>
    <recommendedName>
        <fullName evidence="4">Large ribosomal subunit protein bL12</fullName>
    </recommendedName>
</protein>
<comment type="similarity">
    <text evidence="1 4">Belongs to the bacterial ribosomal protein bL12 family.</text>
</comment>
<comment type="function">
    <text evidence="4">Forms part of the ribosomal stalk which helps the ribosome interact with GTP-bound translation factors. Is thus essential for accurate translation.</text>
</comment>
<dbReference type="Proteomes" id="UP001589788">
    <property type="component" value="Unassembled WGS sequence"/>
</dbReference>
<dbReference type="Gene3D" id="3.30.1390.10">
    <property type="match status" value="1"/>
</dbReference>
<sequence>MALTKEEILDGIASLTVLELAELLKAFEERFGVTAAAPVAVAAAPVAAGGGEAAAAEEDEKSEFDVILAAAGDKKIQVIKEVRALTSLGLKEAKDLVDGAPKPVLERVSKEEAEKAKAQLEEAGATVEIK</sequence>
<evidence type="ECO:0000256" key="1">
    <source>
        <dbReference type="ARBA" id="ARBA00007197"/>
    </source>
</evidence>